<organism evidence="2 3">
    <name type="scientific">Halodesulfovibrio marinisediminis DSM 17456</name>
    <dbReference type="NCBI Taxonomy" id="1121457"/>
    <lineage>
        <taxon>Bacteria</taxon>
        <taxon>Pseudomonadati</taxon>
        <taxon>Thermodesulfobacteriota</taxon>
        <taxon>Desulfovibrionia</taxon>
        <taxon>Desulfovibrionales</taxon>
        <taxon>Desulfovibrionaceae</taxon>
        <taxon>Halodesulfovibrio</taxon>
    </lineage>
</organism>
<sequence length="240" mass="27946">MLLRFIKKYLGTTIITILFIAVGCILFRLADNIDQFLSMANATATSILSLIAVFGINSWKNEYKNKQRIETAINFADEAYKALAVIKDSTQQLQQCETPSTSSLGHAEKVSVNLKNRLANNIEFIDNISFKRFRYKIHLDTDAYNICCEIPILVRNIKYYANEYVHYTNELINLPKNEDVEGTFINGKSWLDEVEQQRNEYRKEIEKCWQWMSLRRNSIVKTKIETLQERIDKILEANSL</sequence>
<dbReference type="STRING" id="1121457.SAMN02745161_2293"/>
<keyword evidence="1" id="KW-1133">Transmembrane helix</keyword>
<dbReference type="Proteomes" id="UP000184694">
    <property type="component" value="Unassembled WGS sequence"/>
</dbReference>
<name>A0A1N6HYZ5_9BACT</name>
<keyword evidence="3" id="KW-1185">Reference proteome</keyword>
<feature type="transmembrane region" description="Helical" evidence="1">
    <location>
        <begin position="36"/>
        <end position="59"/>
    </location>
</feature>
<gene>
    <name evidence="2" type="ORF">SAMN02745161_2293</name>
</gene>
<evidence type="ECO:0000313" key="3">
    <source>
        <dbReference type="Proteomes" id="UP000184694"/>
    </source>
</evidence>
<reference evidence="3" key="1">
    <citation type="submission" date="2016-11" db="EMBL/GenBank/DDBJ databases">
        <authorList>
            <person name="Varghese N."/>
            <person name="Submissions S."/>
        </authorList>
    </citation>
    <scope>NUCLEOTIDE SEQUENCE [LARGE SCALE GENOMIC DNA]</scope>
    <source>
        <strain evidence="3">DSM 17456</strain>
    </source>
</reference>
<dbReference type="RefSeq" id="WP_074217074.1">
    <property type="nucleotide sequence ID" value="NZ_FSRG01000006.1"/>
</dbReference>
<feature type="transmembrane region" description="Helical" evidence="1">
    <location>
        <begin position="9"/>
        <end position="30"/>
    </location>
</feature>
<dbReference type="PROSITE" id="PS51257">
    <property type="entry name" value="PROKAR_LIPOPROTEIN"/>
    <property type="match status" value="1"/>
</dbReference>
<keyword evidence="1" id="KW-0472">Membrane</keyword>
<proteinExistence type="predicted"/>
<keyword evidence="1" id="KW-0812">Transmembrane</keyword>
<dbReference type="EMBL" id="FSRG01000006">
    <property type="protein sequence ID" value="SIO25042.1"/>
    <property type="molecule type" value="Genomic_DNA"/>
</dbReference>
<dbReference type="AlphaFoldDB" id="A0A1N6HYZ5"/>
<evidence type="ECO:0000256" key="1">
    <source>
        <dbReference type="SAM" id="Phobius"/>
    </source>
</evidence>
<protein>
    <submittedName>
        <fullName evidence="2">Uncharacterized protein</fullName>
    </submittedName>
</protein>
<evidence type="ECO:0000313" key="2">
    <source>
        <dbReference type="EMBL" id="SIO25042.1"/>
    </source>
</evidence>
<dbReference type="OrthoDB" id="9965363at2"/>
<accession>A0A1N6HYZ5</accession>